<sequence>MSTSFGIDDCQIAYHKAQIRINTARLDVNQCREKVTIMLSAWQSWLDKQRKKCNKFRWNSCAQPEKAASTEFSVIDHTDWTPGSRHQSLPRRFFGNFRSERNINEEVEQSFLKQFLKEHGLYNKHQTIQQRRRLKYLLELEQRTSRLLAEERADVSILASNTGLGTCLIELHSMPFPERNASPKLRCSSMASPKLRRGSSLSALTSAAAETTNHRDETCHLDEVAVSLPTIPPESKDTEFVDHLTEQSEKRQKTDASKKKQGSLARCLARITCCKLCRKQQPDTAFWIETPQGYLERRCEDI</sequence>
<dbReference type="AlphaFoldDB" id="A0A182MJK7"/>
<evidence type="ECO:0000256" key="1">
    <source>
        <dbReference type="SAM" id="MobiDB-lite"/>
    </source>
</evidence>
<evidence type="ECO:0000313" key="3">
    <source>
        <dbReference type="Proteomes" id="UP000075883"/>
    </source>
</evidence>
<feature type="compositionally biased region" description="Basic and acidic residues" evidence="1">
    <location>
        <begin position="234"/>
        <end position="258"/>
    </location>
</feature>
<accession>A0A182MJK7</accession>
<dbReference type="STRING" id="139723.A0A182MJK7"/>
<dbReference type="EMBL" id="AXCM01004375">
    <property type="status" value="NOT_ANNOTATED_CDS"/>
    <property type="molecule type" value="Genomic_DNA"/>
</dbReference>
<dbReference type="EnsemblMetazoa" id="ACUA019856-RA">
    <property type="protein sequence ID" value="ACUA019856-PA"/>
    <property type="gene ID" value="ACUA019856"/>
</dbReference>
<dbReference type="EMBL" id="AXCM01004374">
    <property type="status" value="NOT_ANNOTATED_CDS"/>
    <property type="molecule type" value="Genomic_DNA"/>
</dbReference>
<dbReference type="Proteomes" id="UP000075883">
    <property type="component" value="Unassembled WGS sequence"/>
</dbReference>
<name>A0A182MJK7_9DIPT</name>
<reference evidence="3" key="1">
    <citation type="submission" date="2013-09" db="EMBL/GenBank/DDBJ databases">
        <title>The Genome Sequence of Anopheles culicifacies species A.</title>
        <authorList>
            <consortium name="The Broad Institute Genomics Platform"/>
            <person name="Neafsey D.E."/>
            <person name="Besansky N."/>
            <person name="Howell P."/>
            <person name="Walton C."/>
            <person name="Young S.K."/>
            <person name="Zeng Q."/>
            <person name="Gargeya S."/>
            <person name="Fitzgerald M."/>
            <person name="Haas B."/>
            <person name="Abouelleil A."/>
            <person name="Allen A.W."/>
            <person name="Alvarado L."/>
            <person name="Arachchi H.M."/>
            <person name="Berlin A.M."/>
            <person name="Chapman S.B."/>
            <person name="Gainer-Dewar J."/>
            <person name="Goldberg J."/>
            <person name="Griggs A."/>
            <person name="Gujja S."/>
            <person name="Hansen M."/>
            <person name="Howarth C."/>
            <person name="Imamovic A."/>
            <person name="Ireland A."/>
            <person name="Larimer J."/>
            <person name="McCowan C."/>
            <person name="Murphy C."/>
            <person name="Pearson M."/>
            <person name="Poon T.W."/>
            <person name="Priest M."/>
            <person name="Roberts A."/>
            <person name="Saif S."/>
            <person name="Shea T."/>
            <person name="Sisk P."/>
            <person name="Sykes S."/>
            <person name="Wortman J."/>
            <person name="Nusbaum C."/>
            <person name="Birren B."/>
        </authorList>
    </citation>
    <scope>NUCLEOTIDE SEQUENCE [LARGE SCALE GENOMIC DNA]</scope>
    <source>
        <strain evidence="3">A-37</strain>
    </source>
</reference>
<proteinExistence type="predicted"/>
<organism evidence="2 3">
    <name type="scientific">Anopheles culicifacies</name>
    <dbReference type="NCBI Taxonomy" id="139723"/>
    <lineage>
        <taxon>Eukaryota</taxon>
        <taxon>Metazoa</taxon>
        <taxon>Ecdysozoa</taxon>
        <taxon>Arthropoda</taxon>
        <taxon>Hexapoda</taxon>
        <taxon>Insecta</taxon>
        <taxon>Pterygota</taxon>
        <taxon>Neoptera</taxon>
        <taxon>Endopterygota</taxon>
        <taxon>Diptera</taxon>
        <taxon>Nematocera</taxon>
        <taxon>Culicoidea</taxon>
        <taxon>Culicidae</taxon>
        <taxon>Anophelinae</taxon>
        <taxon>Anopheles</taxon>
        <taxon>culicifacies species complex</taxon>
    </lineage>
</organism>
<feature type="region of interest" description="Disordered" evidence="1">
    <location>
        <begin position="231"/>
        <end position="259"/>
    </location>
</feature>
<protein>
    <submittedName>
        <fullName evidence="2">Uncharacterized protein</fullName>
    </submittedName>
</protein>
<keyword evidence="3" id="KW-1185">Reference proteome</keyword>
<dbReference type="VEuPathDB" id="VectorBase:ACUA019856"/>
<evidence type="ECO:0000313" key="2">
    <source>
        <dbReference type="EnsemblMetazoa" id="ACUA019856-PA"/>
    </source>
</evidence>
<reference evidence="2" key="2">
    <citation type="submission" date="2020-05" db="UniProtKB">
        <authorList>
            <consortium name="EnsemblMetazoa"/>
        </authorList>
    </citation>
    <scope>IDENTIFICATION</scope>
    <source>
        <strain evidence="2">A-37</strain>
    </source>
</reference>